<name>A0A0W0SQU7_9GAMM</name>
<organism evidence="3 4">
    <name type="scientific">Legionella drozanskii LLAP-1</name>
    <dbReference type="NCBI Taxonomy" id="1212489"/>
    <lineage>
        <taxon>Bacteria</taxon>
        <taxon>Pseudomonadati</taxon>
        <taxon>Pseudomonadota</taxon>
        <taxon>Gammaproteobacteria</taxon>
        <taxon>Legionellales</taxon>
        <taxon>Legionellaceae</taxon>
        <taxon>Legionella</taxon>
    </lineage>
</organism>
<feature type="region of interest" description="Disordered" evidence="1">
    <location>
        <begin position="851"/>
        <end position="873"/>
    </location>
</feature>
<dbReference type="Gene3D" id="1.25.40.20">
    <property type="entry name" value="Ankyrin repeat-containing domain"/>
    <property type="match status" value="2"/>
</dbReference>
<evidence type="ECO:0000256" key="1">
    <source>
        <dbReference type="SAM" id="MobiDB-lite"/>
    </source>
</evidence>
<dbReference type="InterPro" id="IPR038765">
    <property type="entry name" value="Papain-like_cys_pep_sf"/>
</dbReference>
<dbReference type="OrthoDB" id="2080803at2"/>
<protein>
    <submittedName>
        <fullName evidence="3">Ankyrin repeats (3 copies)</fullName>
    </submittedName>
</protein>
<gene>
    <name evidence="3" type="ORF">Ldro_2111</name>
</gene>
<dbReference type="RefSeq" id="WP_058496391.1">
    <property type="nucleotide sequence ID" value="NZ_CAAAIU010000001.1"/>
</dbReference>
<dbReference type="GO" id="GO:0016579">
    <property type="term" value="P:protein deubiquitination"/>
    <property type="evidence" value="ECO:0007669"/>
    <property type="project" value="TreeGrafter"/>
</dbReference>
<feature type="domain" description="OTU" evidence="2">
    <location>
        <begin position="468"/>
        <end position="595"/>
    </location>
</feature>
<dbReference type="EMBL" id="LNXY01000027">
    <property type="protein sequence ID" value="KTC85786.1"/>
    <property type="molecule type" value="Genomic_DNA"/>
</dbReference>
<evidence type="ECO:0000259" key="2">
    <source>
        <dbReference type="PROSITE" id="PS50802"/>
    </source>
</evidence>
<keyword evidence="4" id="KW-1185">Reference proteome</keyword>
<evidence type="ECO:0000313" key="4">
    <source>
        <dbReference type="Proteomes" id="UP000054736"/>
    </source>
</evidence>
<reference evidence="3 4" key="1">
    <citation type="submission" date="2015-11" db="EMBL/GenBank/DDBJ databases">
        <title>Genomic analysis of 38 Legionella species identifies large and diverse effector repertoires.</title>
        <authorList>
            <person name="Burstein D."/>
            <person name="Amaro F."/>
            <person name="Zusman T."/>
            <person name="Lifshitz Z."/>
            <person name="Cohen O."/>
            <person name="Gilbert J.A."/>
            <person name="Pupko T."/>
            <person name="Shuman H.A."/>
            <person name="Segal G."/>
        </authorList>
    </citation>
    <scope>NUCLEOTIDE SEQUENCE [LARGE SCALE GENOMIC DNA]</scope>
    <source>
        <strain evidence="3 4">ATCC 700990</strain>
    </source>
</reference>
<dbReference type="GO" id="GO:0004843">
    <property type="term" value="F:cysteine-type deubiquitinase activity"/>
    <property type="evidence" value="ECO:0007669"/>
    <property type="project" value="TreeGrafter"/>
</dbReference>
<dbReference type="SUPFAM" id="SSF48403">
    <property type="entry name" value="Ankyrin repeat"/>
    <property type="match status" value="1"/>
</dbReference>
<feature type="compositionally biased region" description="Polar residues" evidence="1">
    <location>
        <begin position="140"/>
        <end position="149"/>
    </location>
</feature>
<feature type="region of interest" description="Disordered" evidence="1">
    <location>
        <begin position="135"/>
        <end position="171"/>
    </location>
</feature>
<dbReference type="SUPFAM" id="SSF54001">
    <property type="entry name" value="Cysteine proteinases"/>
    <property type="match status" value="1"/>
</dbReference>
<evidence type="ECO:0000313" key="3">
    <source>
        <dbReference type="EMBL" id="KTC85786.1"/>
    </source>
</evidence>
<dbReference type="PANTHER" id="PTHR12419">
    <property type="entry name" value="OTU DOMAIN CONTAINING PROTEIN"/>
    <property type="match status" value="1"/>
</dbReference>
<proteinExistence type="predicted"/>
<sequence length="873" mass="99068">MYSKEETAQPLDQLDLSIFEDILQKEIALFPDSLEQAYSCARDEIAHYFMDGNRRNSILISFQRAKQQGILDEEYLKLLSFFEAVGFHEADNTLNSLKELYNRVNGDDFTLGIVNADALNSYSVASLVDELMGDEGMPSETLSPASPQSTKKRSYSEINKGNEAEVETGSRSKRARIAATSELHKFAADKAGCEEVIKRVEMGEDINAEDPDNALSPLEHAARTGSFETFCYLINLKNIDLRNPARLFKYVLTSGDTRMVSYVFDESNGIAERLNITDLELCKAVKSNRLHDLESYAECFTSEMSMVDLNPNDDLNACAFGNALFWAYCFNSQAVIEFLNNLLRQQIKSSETNKQKLITGLGSLALDLFSLNKTKEATELYSFVIELVKECSEEDLDDYHFLLTDFSYNKMRCLLREEEHSAALMAASEGLNYCHHIANEASQDSYKNALEAYREKIRLAINAKVYGFRCVDVNGDGSCFYYAMIEQLKLLDPANSELTPQQLRDRAARHIRLNFALYQDSILESERGTYLEQSLGTQAWVDHLFILALAREFNMNVVIIKNDDSDPDIFRQENPIATLFFGYELARHYQYLQPLDTDSTNTSIRLMIEQKEIDTIQTRQAGPLNQKDGLFATISDPDDFELRQSKAKLLVEQGCDPWQADQNLKMSPIEAAVLADDLEMFGYLFSSISMNSFPFPPGTIGPILSIALKEQKLAVLDHILATAKYVFNEENDLVSCLFIAVVTGDLSTVEAIYNNHPEMLTKMDRDGRSALYFSIISKNKEVYYFLFSKVQEFIQQGGENYENVFNNMESCINLLSETDVFEEDDPKEEDEVLNSEQSKFADYSQQPYCTLFQPNHTPPDSADLKQKDSQYNL</sequence>
<dbReference type="Pfam" id="PF02338">
    <property type="entry name" value="OTU"/>
    <property type="match status" value="1"/>
</dbReference>
<dbReference type="PATRIC" id="fig|1212489.4.peg.2231"/>
<dbReference type="Gene3D" id="3.90.70.80">
    <property type="match status" value="1"/>
</dbReference>
<feature type="compositionally biased region" description="Basic and acidic residues" evidence="1">
    <location>
        <begin position="862"/>
        <end position="873"/>
    </location>
</feature>
<dbReference type="Proteomes" id="UP000054736">
    <property type="component" value="Unassembled WGS sequence"/>
</dbReference>
<dbReference type="AlphaFoldDB" id="A0A0W0SQU7"/>
<dbReference type="InterPro" id="IPR050704">
    <property type="entry name" value="Peptidase_C85-like"/>
</dbReference>
<dbReference type="PROSITE" id="PS50802">
    <property type="entry name" value="OTU"/>
    <property type="match status" value="1"/>
</dbReference>
<comment type="caution">
    <text evidence="3">The sequence shown here is derived from an EMBL/GenBank/DDBJ whole genome shotgun (WGS) entry which is preliminary data.</text>
</comment>
<dbReference type="CDD" id="cd22758">
    <property type="entry name" value="OTU_232R-like"/>
    <property type="match status" value="1"/>
</dbReference>
<dbReference type="InterPro" id="IPR036770">
    <property type="entry name" value="Ankyrin_rpt-contain_sf"/>
</dbReference>
<accession>A0A0W0SQU7</accession>
<dbReference type="InterPro" id="IPR003323">
    <property type="entry name" value="OTU_dom"/>
</dbReference>